<dbReference type="PANTHER" id="PTHR10908">
    <property type="entry name" value="SEROTONIN N-ACETYLTRANSFERASE"/>
    <property type="match status" value="1"/>
</dbReference>
<name>A0A1S6IM10_9LACT</name>
<dbReference type="GO" id="GO:0008080">
    <property type="term" value="F:N-acetyltransferase activity"/>
    <property type="evidence" value="ECO:0007669"/>
    <property type="project" value="UniProtKB-ARBA"/>
</dbReference>
<proteinExistence type="predicted"/>
<accession>A0A1S6IM10</accession>
<reference evidence="4 5" key="1">
    <citation type="journal article" date="2014" name="Int. J. Syst. Evol. Microbiol.">
        <title>Jeotgalibaca dankookensis gen. nov., sp. nov., a member of the family Carnobacteriaceae, isolated from seujeot (Korean traditional food).</title>
        <authorList>
            <person name="Lee D.G."/>
            <person name="Trujillo M.E."/>
            <person name="Kang H."/>
            <person name="Ahn T.Y."/>
        </authorList>
    </citation>
    <scope>NUCLEOTIDE SEQUENCE [LARGE SCALE GENOMIC DNA]</scope>
    <source>
        <strain evidence="4 5">EX-07</strain>
    </source>
</reference>
<evidence type="ECO:0000313" key="4">
    <source>
        <dbReference type="EMBL" id="AQS52565.1"/>
    </source>
</evidence>
<dbReference type="InterPro" id="IPR000182">
    <property type="entry name" value="GNAT_dom"/>
</dbReference>
<dbReference type="OrthoDB" id="9800962at2"/>
<dbReference type="AlphaFoldDB" id="A0A1S6IM10"/>
<feature type="domain" description="N-acetyltransferase" evidence="3">
    <location>
        <begin position="1"/>
        <end position="160"/>
    </location>
</feature>
<keyword evidence="2" id="KW-0012">Acyltransferase</keyword>
<protein>
    <recommendedName>
        <fullName evidence="3">N-acetyltransferase domain-containing protein</fullName>
    </recommendedName>
</protein>
<dbReference type="STRING" id="708126.BW727_100155"/>
<organism evidence="4 5">
    <name type="scientific">Jeotgalibaca dankookensis</name>
    <dbReference type="NCBI Taxonomy" id="708126"/>
    <lineage>
        <taxon>Bacteria</taxon>
        <taxon>Bacillati</taxon>
        <taxon>Bacillota</taxon>
        <taxon>Bacilli</taxon>
        <taxon>Lactobacillales</taxon>
        <taxon>Carnobacteriaceae</taxon>
        <taxon>Jeotgalibaca</taxon>
    </lineage>
</organism>
<dbReference type="PROSITE" id="PS51186">
    <property type="entry name" value="GNAT"/>
    <property type="match status" value="1"/>
</dbReference>
<dbReference type="InterPro" id="IPR051635">
    <property type="entry name" value="SNAT-like"/>
</dbReference>
<dbReference type="CDD" id="cd04301">
    <property type="entry name" value="NAT_SF"/>
    <property type="match status" value="1"/>
</dbReference>
<dbReference type="PANTHER" id="PTHR10908:SF0">
    <property type="entry name" value="SEROTONIN N-ACETYLTRANSFERASE"/>
    <property type="match status" value="1"/>
</dbReference>
<dbReference type="InterPro" id="IPR016181">
    <property type="entry name" value="Acyl_CoA_acyltransferase"/>
</dbReference>
<keyword evidence="1" id="KW-0808">Transferase</keyword>
<evidence type="ECO:0000256" key="1">
    <source>
        <dbReference type="ARBA" id="ARBA00022679"/>
    </source>
</evidence>
<keyword evidence="5" id="KW-1185">Reference proteome</keyword>
<dbReference type="Gene3D" id="3.40.630.30">
    <property type="match status" value="1"/>
</dbReference>
<dbReference type="Proteomes" id="UP000188993">
    <property type="component" value="Chromosome"/>
</dbReference>
<dbReference type="KEGG" id="jda:BW727_100155"/>
<dbReference type="SUPFAM" id="SSF55729">
    <property type="entry name" value="Acyl-CoA N-acyltransferases (Nat)"/>
    <property type="match status" value="1"/>
</dbReference>
<gene>
    <name evidence="4" type="ORF">BW727_100155</name>
</gene>
<dbReference type="Pfam" id="PF00583">
    <property type="entry name" value="Acetyltransf_1"/>
    <property type="match status" value="1"/>
</dbReference>
<dbReference type="EMBL" id="CP019728">
    <property type="protein sequence ID" value="AQS52565.1"/>
    <property type="molecule type" value="Genomic_DNA"/>
</dbReference>
<sequence length="160" mass="18360">MYIRFAKPEDITAITQIEWDSFGRGVATKRETYEEKFVRQAEHFLIAEESNQIIGFIEGLASNQRTIEDEMFRNAETHNPDGEWEMIISLAVSEDAQGKGVGKQLLKKLIEQARQRKQKGVVLTCKESLIPYYQAFGFVDEGVSDSVLGGVKWYDMRLEF</sequence>
<evidence type="ECO:0000259" key="3">
    <source>
        <dbReference type="PROSITE" id="PS51186"/>
    </source>
</evidence>
<evidence type="ECO:0000313" key="5">
    <source>
        <dbReference type="Proteomes" id="UP000188993"/>
    </source>
</evidence>
<evidence type="ECO:0000256" key="2">
    <source>
        <dbReference type="ARBA" id="ARBA00023315"/>
    </source>
</evidence>
<dbReference type="RefSeq" id="WP_062467919.1">
    <property type="nucleotide sequence ID" value="NZ_BBYN01000005.1"/>
</dbReference>